<dbReference type="EC" id="2.3.1.20" evidence="3"/>
<evidence type="ECO:0000256" key="7">
    <source>
        <dbReference type="SAM" id="Phobius"/>
    </source>
</evidence>
<dbReference type="PANTHER" id="PTHR10408:SF7">
    <property type="entry name" value="DIACYLGLYCEROL O-ACYLTRANSFERASE 1"/>
    <property type="match status" value="1"/>
</dbReference>
<comment type="pathway">
    <text evidence="2">Lipid metabolism.</text>
</comment>
<keyword evidence="7" id="KW-0812">Transmembrane</keyword>
<organism evidence="8 9">
    <name type="scientific">Geodia barretti</name>
    <name type="common">Barrett's horny sponge</name>
    <dbReference type="NCBI Taxonomy" id="519541"/>
    <lineage>
        <taxon>Eukaryota</taxon>
        <taxon>Metazoa</taxon>
        <taxon>Porifera</taxon>
        <taxon>Demospongiae</taxon>
        <taxon>Heteroscleromorpha</taxon>
        <taxon>Tetractinellida</taxon>
        <taxon>Astrophorina</taxon>
        <taxon>Geodiidae</taxon>
        <taxon>Geodia</taxon>
    </lineage>
</organism>
<name>A0AA35S2M9_GEOBA</name>
<reference evidence="8" key="1">
    <citation type="submission" date="2023-03" db="EMBL/GenBank/DDBJ databases">
        <authorList>
            <person name="Steffen K."/>
            <person name="Cardenas P."/>
        </authorList>
    </citation>
    <scope>NUCLEOTIDE SEQUENCE</scope>
</reference>
<evidence type="ECO:0000256" key="5">
    <source>
        <dbReference type="ARBA" id="ARBA00022824"/>
    </source>
</evidence>
<evidence type="ECO:0000256" key="1">
    <source>
        <dbReference type="ARBA" id="ARBA00004477"/>
    </source>
</evidence>
<dbReference type="GO" id="GO:0005789">
    <property type="term" value="C:endoplasmic reticulum membrane"/>
    <property type="evidence" value="ECO:0007669"/>
    <property type="project" value="UniProtKB-SubCell"/>
</dbReference>
<evidence type="ECO:0000256" key="4">
    <source>
        <dbReference type="ARBA" id="ARBA00022679"/>
    </source>
</evidence>
<dbReference type="InterPro" id="IPR014371">
    <property type="entry name" value="Oat_ACAT_DAG_ARE"/>
</dbReference>
<comment type="caution">
    <text evidence="8">The sequence shown here is derived from an EMBL/GenBank/DDBJ whole genome shotgun (WGS) entry which is preliminary data.</text>
</comment>
<keyword evidence="4" id="KW-0808">Transferase</keyword>
<gene>
    <name evidence="8" type="ORF">GBAR_LOCUS13021</name>
</gene>
<feature type="transmembrane region" description="Helical" evidence="7">
    <location>
        <begin position="73"/>
        <end position="91"/>
    </location>
</feature>
<accession>A0AA35S2M9</accession>
<evidence type="ECO:0000256" key="6">
    <source>
        <dbReference type="ARBA" id="ARBA00023315"/>
    </source>
</evidence>
<dbReference type="GO" id="GO:0019432">
    <property type="term" value="P:triglyceride biosynthetic process"/>
    <property type="evidence" value="ECO:0007669"/>
    <property type="project" value="TreeGrafter"/>
</dbReference>
<evidence type="ECO:0000313" key="9">
    <source>
        <dbReference type="Proteomes" id="UP001174909"/>
    </source>
</evidence>
<keyword evidence="6" id="KW-0012">Acyltransferase</keyword>
<dbReference type="GO" id="GO:0004144">
    <property type="term" value="F:diacylglycerol O-acyltransferase activity"/>
    <property type="evidence" value="ECO:0007669"/>
    <property type="project" value="UniProtKB-EC"/>
</dbReference>
<feature type="non-terminal residue" evidence="8">
    <location>
        <position position="1"/>
    </location>
</feature>
<keyword evidence="7" id="KW-1133">Transmembrane helix</keyword>
<evidence type="ECO:0000256" key="2">
    <source>
        <dbReference type="ARBA" id="ARBA00005189"/>
    </source>
</evidence>
<evidence type="ECO:0000256" key="3">
    <source>
        <dbReference type="ARBA" id="ARBA00013244"/>
    </source>
</evidence>
<proteinExistence type="predicted"/>
<keyword evidence="7" id="KW-0472">Membrane</keyword>
<dbReference type="EMBL" id="CASHTH010001939">
    <property type="protein sequence ID" value="CAI8022139.1"/>
    <property type="molecule type" value="Genomic_DNA"/>
</dbReference>
<comment type="subcellular location">
    <subcellularLocation>
        <location evidence="1">Endoplasmic reticulum membrane</location>
        <topology evidence="1">Multi-pass membrane protein</topology>
    </subcellularLocation>
</comment>
<dbReference type="AlphaFoldDB" id="A0AA35S2M9"/>
<dbReference type="Proteomes" id="UP001174909">
    <property type="component" value="Unassembled WGS sequence"/>
</dbReference>
<protein>
    <recommendedName>
        <fullName evidence="3">diacylglycerol O-acyltransferase</fullName>
        <ecNumber evidence="3">2.3.1.20</ecNumber>
    </recommendedName>
</protein>
<keyword evidence="9" id="KW-1185">Reference proteome</keyword>
<feature type="non-terminal residue" evidence="8">
    <location>
        <position position="110"/>
    </location>
</feature>
<sequence length="110" mass="12432">LTPHTHTHTVATLIPSLCFSSRSGFQNYRGLLNDCILLLVLSNSHNVASNLFKYGILVNPRQWLIYTFNEDTMPAWILLVVSYLFAVLMLVGEKLASKVSHNHTHTNSQH</sequence>
<evidence type="ECO:0000313" key="8">
    <source>
        <dbReference type="EMBL" id="CAI8022139.1"/>
    </source>
</evidence>
<dbReference type="PANTHER" id="PTHR10408">
    <property type="entry name" value="STEROL O-ACYLTRANSFERASE"/>
    <property type="match status" value="1"/>
</dbReference>
<keyword evidence="5" id="KW-0256">Endoplasmic reticulum</keyword>